<reference evidence="2" key="1">
    <citation type="journal article" date="2013" name="Nat. Commun.">
        <title>Whole-genome sequencing of Oryza brachyantha reveals mechanisms underlying Oryza genome evolution.</title>
        <authorList>
            <person name="Chen J."/>
            <person name="Huang Q."/>
            <person name="Gao D."/>
            <person name="Wang J."/>
            <person name="Lang Y."/>
            <person name="Liu T."/>
            <person name="Li B."/>
            <person name="Bai Z."/>
            <person name="Luis Goicoechea J."/>
            <person name="Liang C."/>
            <person name="Chen C."/>
            <person name="Zhang W."/>
            <person name="Sun S."/>
            <person name="Liao Y."/>
            <person name="Zhang X."/>
            <person name="Yang L."/>
            <person name="Song C."/>
            <person name="Wang M."/>
            <person name="Shi J."/>
            <person name="Liu G."/>
            <person name="Liu J."/>
            <person name="Zhou H."/>
            <person name="Zhou W."/>
            <person name="Yu Q."/>
            <person name="An N."/>
            <person name="Chen Y."/>
            <person name="Cai Q."/>
            <person name="Wang B."/>
            <person name="Liu B."/>
            <person name="Min J."/>
            <person name="Huang Y."/>
            <person name="Wu H."/>
            <person name="Li Z."/>
            <person name="Zhang Y."/>
            <person name="Yin Y."/>
            <person name="Song W."/>
            <person name="Jiang J."/>
            <person name="Jackson S.A."/>
            <person name="Wing R.A."/>
            <person name="Wang J."/>
            <person name="Chen M."/>
        </authorList>
    </citation>
    <scope>NUCLEOTIDE SEQUENCE [LARGE SCALE GENOMIC DNA]</scope>
    <source>
        <strain evidence="2">cv. IRGC 101232</strain>
    </source>
</reference>
<dbReference type="AlphaFoldDB" id="J3LV30"/>
<proteinExistence type="predicted"/>
<name>J3LV30_ORYBR</name>
<keyword evidence="3" id="KW-1185">Reference proteome</keyword>
<protein>
    <submittedName>
        <fullName evidence="2">Uncharacterized protein</fullName>
    </submittedName>
</protein>
<feature type="region of interest" description="Disordered" evidence="1">
    <location>
        <begin position="54"/>
        <end position="83"/>
    </location>
</feature>
<dbReference type="EnsemblPlants" id="OB04G10050.1">
    <property type="protein sequence ID" value="OB04G10050.1"/>
    <property type="gene ID" value="OB04G10050"/>
</dbReference>
<dbReference type="Gramene" id="OB04G10050.1">
    <property type="protein sequence ID" value="OB04G10050.1"/>
    <property type="gene ID" value="OB04G10050"/>
</dbReference>
<evidence type="ECO:0000313" key="2">
    <source>
        <dbReference type="EnsemblPlants" id="OB04G10050.1"/>
    </source>
</evidence>
<evidence type="ECO:0000313" key="3">
    <source>
        <dbReference type="Proteomes" id="UP000006038"/>
    </source>
</evidence>
<sequence>MHATQPADRRRRLPAATPFVSRPALAATPSSPVVGPFVSHPWLVATSTLTLARGTPRRAPAANRHGVARPGRPWPTSHDRATRRAPTLASFLVYPNTFTRSEEAPPPLALPTTMCSAYAADAALHFW</sequence>
<organism evidence="2">
    <name type="scientific">Oryza brachyantha</name>
    <name type="common">malo sina</name>
    <dbReference type="NCBI Taxonomy" id="4533"/>
    <lineage>
        <taxon>Eukaryota</taxon>
        <taxon>Viridiplantae</taxon>
        <taxon>Streptophyta</taxon>
        <taxon>Embryophyta</taxon>
        <taxon>Tracheophyta</taxon>
        <taxon>Spermatophyta</taxon>
        <taxon>Magnoliopsida</taxon>
        <taxon>Liliopsida</taxon>
        <taxon>Poales</taxon>
        <taxon>Poaceae</taxon>
        <taxon>BOP clade</taxon>
        <taxon>Oryzoideae</taxon>
        <taxon>Oryzeae</taxon>
        <taxon>Oryzinae</taxon>
        <taxon>Oryza</taxon>
    </lineage>
</organism>
<reference evidence="2" key="2">
    <citation type="submission" date="2013-04" db="UniProtKB">
        <authorList>
            <consortium name="EnsemblPlants"/>
        </authorList>
    </citation>
    <scope>IDENTIFICATION</scope>
</reference>
<accession>J3LV30</accession>
<dbReference type="Proteomes" id="UP000006038">
    <property type="component" value="Chromosome 4"/>
</dbReference>
<evidence type="ECO:0000256" key="1">
    <source>
        <dbReference type="SAM" id="MobiDB-lite"/>
    </source>
</evidence>
<dbReference type="HOGENOM" id="CLU_1973932_0_0_1"/>